<dbReference type="EMBL" id="VSWC01000027">
    <property type="protein sequence ID" value="KAA1110963.1"/>
    <property type="molecule type" value="Genomic_DNA"/>
</dbReference>
<keyword evidence="1" id="KW-0732">Signal</keyword>
<dbReference type="AlphaFoldDB" id="A0A5B0QDF6"/>
<gene>
    <name evidence="2" type="ORF">PGT21_035033</name>
</gene>
<evidence type="ECO:0000256" key="1">
    <source>
        <dbReference type="SAM" id="SignalP"/>
    </source>
</evidence>
<dbReference type="Proteomes" id="UP000324748">
    <property type="component" value="Unassembled WGS sequence"/>
</dbReference>
<proteinExistence type="predicted"/>
<organism evidence="2 3">
    <name type="scientific">Puccinia graminis f. sp. tritici</name>
    <dbReference type="NCBI Taxonomy" id="56615"/>
    <lineage>
        <taxon>Eukaryota</taxon>
        <taxon>Fungi</taxon>
        <taxon>Dikarya</taxon>
        <taxon>Basidiomycota</taxon>
        <taxon>Pucciniomycotina</taxon>
        <taxon>Pucciniomycetes</taxon>
        <taxon>Pucciniales</taxon>
        <taxon>Pucciniaceae</taxon>
        <taxon>Puccinia</taxon>
    </lineage>
</organism>
<comment type="caution">
    <text evidence="2">The sequence shown here is derived from an EMBL/GenBank/DDBJ whole genome shotgun (WGS) entry which is preliminary data.</text>
</comment>
<name>A0A5B0QDF6_PUCGR</name>
<sequence>MLSWAIVSQHHALNLLFYIFGTVSSTNTVNLKLPEWGNPNESIKKASFPEEELTIALMKWNSPKVSETDLENSWKDSQDEPNCTGHIKWADFSAKDPPLVPLSPGLQDILLQLKNDFFPISSSSSLVSNRNSCATVPALDIISNSHTRLHQTPQASGNPTKLMIQDDTMNYIDRVLKGGQLCSIEPSSNPSMNDMSHQLPAKPSRKRAADEYLSPKQKVTGRISQQYSIDGYRSILHLKYHYDKFCKTLKSIDSIKTTSQKKYQIPYPELRLGICFINESYVAIKILKFSMNCVTEKQDVFQSYYSLIKWIFVLYEEYLKGFSISVFMYIHLQQRILNWVDSEIFGSDNESYRIMGIRSLSEFKWSSEHQFRDTQIKLINYFSKGDQELALSTATYLLKTFQVIYPSELK</sequence>
<reference evidence="2 3" key="1">
    <citation type="submission" date="2019-05" db="EMBL/GenBank/DDBJ databases">
        <title>Emergence of the Ug99 lineage of the wheat stem rust pathogen through somatic hybridization.</title>
        <authorList>
            <person name="Li F."/>
            <person name="Upadhyaya N.M."/>
            <person name="Sperschneider J."/>
            <person name="Matny O."/>
            <person name="Nguyen-Phuc H."/>
            <person name="Mago R."/>
            <person name="Raley C."/>
            <person name="Miller M.E."/>
            <person name="Silverstein K.A.T."/>
            <person name="Henningsen E."/>
            <person name="Hirsch C.D."/>
            <person name="Visser B."/>
            <person name="Pretorius Z.A."/>
            <person name="Steffenson B.J."/>
            <person name="Schwessinger B."/>
            <person name="Dodds P.N."/>
            <person name="Figueroa M."/>
        </authorList>
    </citation>
    <scope>NUCLEOTIDE SEQUENCE [LARGE SCALE GENOMIC DNA]</scope>
    <source>
        <strain evidence="2">21-0</strain>
    </source>
</reference>
<feature type="signal peptide" evidence="1">
    <location>
        <begin position="1"/>
        <end position="25"/>
    </location>
</feature>
<evidence type="ECO:0000313" key="3">
    <source>
        <dbReference type="Proteomes" id="UP000324748"/>
    </source>
</evidence>
<accession>A0A5B0QDF6</accession>
<feature type="chain" id="PRO_5022839627" evidence="1">
    <location>
        <begin position="26"/>
        <end position="410"/>
    </location>
</feature>
<protein>
    <submittedName>
        <fullName evidence="2">Uncharacterized protein</fullName>
    </submittedName>
</protein>
<keyword evidence="3" id="KW-1185">Reference proteome</keyword>
<evidence type="ECO:0000313" key="2">
    <source>
        <dbReference type="EMBL" id="KAA1110963.1"/>
    </source>
</evidence>
<dbReference type="OrthoDB" id="2507349at2759"/>